<dbReference type="InterPro" id="IPR036390">
    <property type="entry name" value="WH_DNA-bd_sf"/>
</dbReference>
<protein>
    <submittedName>
        <fullName evidence="6">LysR substrate-binding domain-containing protein</fullName>
    </submittedName>
</protein>
<dbReference type="Pfam" id="PF03466">
    <property type="entry name" value="LysR_substrate"/>
    <property type="match status" value="1"/>
</dbReference>
<evidence type="ECO:0000259" key="5">
    <source>
        <dbReference type="PROSITE" id="PS50931"/>
    </source>
</evidence>
<dbReference type="Proteomes" id="UP001219066">
    <property type="component" value="Chromosome"/>
</dbReference>
<dbReference type="GO" id="GO:0003700">
    <property type="term" value="F:DNA-binding transcription factor activity"/>
    <property type="evidence" value="ECO:0007669"/>
    <property type="project" value="InterPro"/>
</dbReference>
<keyword evidence="4" id="KW-0804">Transcription</keyword>
<keyword evidence="3" id="KW-0238">DNA-binding</keyword>
<dbReference type="GO" id="GO:0005829">
    <property type="term" value="C:cytosol"/>
    <property type="evidence" value="ECO:0007669"/>
    <property type="project" value="TreeGrafter"/>
</dbReference>
<dbReference type="Gene3D" id="3.40.190.290">
    <property type="match status" value="1"/>
</dbReference>
<evidence type="ECO:0000256" key="1">
    <source>
        <dbReference type="ARBA" id="ARBA00009437"/>
    </source>
</evidence>
<dbReference type="InterPro" id="IPR005119">
    <property type="entry name" value="LysR_subst-bd"/>
</dbReference>
<dbReference type="RefSeq" id="WP_026062449.1">
    <property type="nucleotide sequence ID" value="NZ_CP120956.1"/>
</dbReference>
<organism evidence="6 7">
    <name type="scientific">Delftia tsuruhatensis</name>
    <dbReference type="NCBI Taxonomy" id="180282"/>
    <lineage>
        <taxon>Bacteria</taxon>
        <taxon>Pseudomonadati</taxon>
        <taxon>Pseudomonadota</taxon>
        <taxon>Betaproteobacteria</taxon>
        <taxon>Burkholderiales</taxon>
        <taxon>Comamonadaceae</taxon>
        <taxon>Delftia</taxon>
    </lineage>
</organism>
<dbReference type="SUPFAM" id="SSF53850">
    <property type="entry name" value="Periplasmic binding protein-like II"/>
    <property type="match status" value="1"/>
</dbReference>
<proteinExistence type="inferred from homology"/>
<dbReference type="PANTHER" id="PTHR30419">
    <property type="entry name" value="HTH-TYPE TRANSCRIPTIONAL REGULATOR YBHD"/>
    <property type="match status" value="1"/>
</dbReference>
<dbReference type="InterPro" id="IPR000847">
    <property type="entry name" value="LysR_HTH_N"/>
</dbReference>
<dbReference type="PRINTS" id="PR00039">
    <property type="entry name" value="HTHLYSR"/>
</dbReference>
<gene>
    <name evidence="6" type="ORF">PYR84_10285</name>
</gene>
<dbReference type="PROSITE" id="PS50931">
    <property type="entry name" value="HTH_LYSR"/>
    <property type="match status" value="1"/>
</dbReference>
<feature type="domain" description="HTH lysR-type" evidence="5">
    <location>
        <begin position="21"/>
        <end position="78"/>
    </location>
</feature>
<dbReference type="AlphaFoldDB" id="A0AAX3SSI6"/>
<reference evidence="6" key="1">
    <citation type="submission" date="2023-03" db="EMBL/GenBank/DDBJ databases">
        <title>Synergistic degradation of erythromycin by symbiotic bacteria Ery-6A and Ery-6B and application in simulated water remediation.</title>
        <authorList>
            <person name="Xu S."/>
        </authorList>
    </citation>
    <scope>NUCLEOTIDE SEQUENCE</scope>
    <source>
        <strain evidence="6">Ery-6A</strain>
    </source>
</reference>
<comment type="similarity">
    <text evidence="1">Belongs to the LysR transcriptional regulatory family.</text>
</comment>
<sequence>MPQHPTASTAAQLAHRMATRLKMKHLLLLRSISELGTLTRVAERMATSQPAVTQALAELESLFGAPLFLRSARGMEPTELGALVLARARGMLADLDHWAHDIEAVGQQRAAHLQVGVIPFLPARMLAEAIGRTRPQGRRITVTLHEDTSDRLLQKLRAHELDCVIGRASAVLDMSGIRHSVLYEQEPRLIAHRSLATRLGRRPLQWAELTGLDWVLGQRRTPMREQITDFFLRAGVEPPPPFVETLSAKVIGELVAANERAVSIVPADIAEELVRIAGVGIVRHRFGWTLPPVTLFERKAGGQYEEQRLFAQALKEVCSDQG</sequence>
<evidence type="ECO:0000256" key="3">
    <source>
        <dbReference type="ARBA" id="ARBA00023125"/>
    </source>
</evidence>
<evidence type="ECO:0000256" key="4">
    <source>
        <dbReference type="ARBA" id="ARBA00023163"/>
    </source>
</evidence>
<dbReference type="PANTHER" id="PTHR30419:SF8">
    <property type="entry name" value="NITROGEN ASSIMILATION TRANSCRIPTIONAL ACTIVATOR-RELATED"/>
    <property type="match status" value="1"/>
</dbReference>
<name>A0AAX3SSI6_9BURK</name>
<dbReference type="InterPro" id="IPR050950">
    <property type="entry name" value="HTH-type_LysR_regulators"/>
</dbReference>
<evidence type="ECO:0000313" key="7">
    <source>
        <dbReference type="Proteomes" id="UP001219066"/>
    </source>
</evidence>
<evidence type="ECO:0000256" key="2">
    <source>
        <dbReference type="ARBA" id="ARBA00023015"/>
    </source>
</evidence>
<dbReference type="EMBL" id="CP120956">
    <property type="protein sequence ID" value="WFF83064.1"/>
    <property type="molecule type" value="Genomic_DNA"/>
</dbReference>
<dbReference type="GO" id="GO:0003677">
    <property type="term" value="F:DNA binding"/>
    <property type="evidence" value="ECO:0007669"/>
    <property type="project" value="UniProtKB-KW"/>
</dbReference>
<dbReference type="SUPFAM" id="SSF46785">
    <property type="entry name" value="Winged helix' DNA-binding domain"/>
    <property type="match status" value="1"/>
</dbReference>
<dbReference type="Pfam" id="PF00126">
    <property type="entry name" value="HTH_1"/>
    <property type="match status" value="1"/>
</dbReference>
<dbReference type="InterPro" id="IPR036388">
    <property type="entry name" value="WH-like_DNA-bd_sf"/>
</dbReference>
<evidence type="ECO:0000313" key="6">
    <source>
        <dbReference type="EMBL" id="WFF83064.1"/>
    </source>
</evidence>
<dbReference type="Gene3D" id="1.10.10.10">
    <property type="entry name" value="Winged helix-like DNA-binding domain superfamily/Winged helix DNA-binding domain"/>
    <property type="match status" value="1"/>
</dbReference>
<keyword evidence="2" id="KW-0805">Transcription regulation</keyword>
<accession>A0AAX3SSI6</accession>